<reference evidence="1 2" key="1">
    <citation type="submission" date="2019-05" db="EMBL/GenBank/DDBJ databases">
        <title>Another draft genome of Portunus trituberculatus and its Hox gene families provides insights of decapod evolution.</title>
        <authorList>
            <person name="Jeong J.-H."/>
            <person name="Song I."/>
            <person name="Kim S."/>
            <person name="Choi T."/>
            <person name="Kim D."/>
            <person name="Ryu S."/>
            <person name="Kim W."/>
        </authorList>
    </citation>
    <scope>NUCLEOTIDE SEQUENCE [LARGE SCALE GENOMIC DNA]</scope>
    <source>
        <tissue evidence="1">Muscle</tissue>
    </source>
</reference>
<comment type="caution">
    <text evidence="1">The sequence shown here is derived from an EMBL/GenBank/DDBJ whole genome shotgun (WGS) entry which is preliminary data.</text>
</comment>
<dbReference type="OrthoDB" id="392571at2759"/>
<gene>
    <name evidence="1" type="ORF">E2C01_074001</name>
</gene>
<protein>
    <submittedName>
        <fullName evidence="1">Uncharacterized protein</fullName>
    </submittedName>
</protein>
<evidence type="ECO:0000313" key="1">
    <source>
        <dbReference type="EMBL" id="MPC79472.1"/>
    </source>
</evidence>
<keyword evidence="2" id="KW-1185">Reference proteome</keyword>
<dbReference type="Proteomes" id="UP000324222">
    <property type="component" value="Unassembled WGS sequence"/>
</dbReference>
<dbReference type="EMBL" id="VSRR010051248">
    <property type="protein sequence ID" value="MPC79472.1"/>
    <property type="molecule type" value="Genomic_DNA"/>
</dbReference>
<accession>A0A5B7I6W1</accession>
<sequence>MAPVCRSDNPNTCHDIYIGSPPQHQFLLPEPKPKRKRRAWVWPYLQKRLRYGHYDTLMDELYKENPDRGTVEPCVLWDPRGL</sequence>
<organism evidence="1 2">
    <name type="scientific">Portunus trituberculatus</name>
    <name type="common">Swimming crab</name>
    <name type="synonym">Neptunus trituberculatus</name>
    <dbReference type="NCBI Taxonomy" id="210409"/>
    <lineage>
        <taxon>Eukaryota</taxon>
        <taxon>Metazoa</taxon>
        <taxon>Ecdysozoa</taxon>
        <taxon>Arthropoda</taxon>
        <taxon>Crustacea</taxon>
        <taxon>Multicrustacea</taxon>
        <taxon>Malacostraca</taxon>
        <taxon>Eumalacostraca</taxon>
        <taxon>Eucarida</taxon>
        <taxon>Decapoda</taxon>
        <taxon>Pleocyemata</taxon>
        <taxon>Brachyura</taxon>
        <taxon>Eubrachyura</taxon>
        <taxon>Portunoidea</taxon>
        <taxon>Portunidae</taxon>
        <taxon>Portuninae</taxon>
        <taxon>Portunus</taxon>
    </lineage>
</organism>
<evidence type="ECO:0000313" key="2">
    <source>
        <dbReference type="Proteomes" id="UP000324222"/>
    </source>
</evidence>
<proteinExistence type="predicted"/>
<dbReference type="AlphaFoldDB" id="A0A5B7I6W1"/>
<name>A0A5B7I6W1_PORTR</name>